<feature type="region of interest" description="Disordered" evidence="1">
    <location>
        <begin position="36"/>
        <end position="59"/>
    </location>
</feature>
<evidence type="ECO:0000313" key="3">
    <source>
        <dbReference type="Proteomes" id="UP001174050"/>
    </source>
</evidence>
<dbReference type="RefSeq" id="WP_290112774.1">
    <property type="nucleotide sequence ID" value="NZ_JAUEPL010000023.1"/>
</dbReference>
<proteinExistence type="predicted"/>
<dbReference type="EMBL" id="JAUEPL010000023">
    <property type="protein sequence ID" value="MDN3295635.1"/>
    <property type="molecule type" value="Genomic_DNA"/>
</dbReference>
<dbReference type="Proteomes" id="UP001174050">
    <property type="component" value="Unassembled WGS sequence"/>
</dbReference>
<evidence type="ECO:0000313" key="2">
    <source>
        <dbReference type="EMBL" id="MDN3295635.1"/>
    </source>
</evidence>
<keyword evidence="3" id="KW-1185">Reference proteome</keyword>
<name>A0ABT7Z810_9ACTN</name>
<evidence type="ECO:0000256" key="1">
    <source>
        <dbReference type="SAM" id="MobiDB-lite"/>
    </source>
</evidence>
<comment type="caution">
    <text evidence="2">The sequence shown here is derived from an EMBL/GenBank/DDBJ whole genome shotgun (WGS) entry which is preliminary data.</text>
</comment>
<accession>A0ABT7Z810</accession>
<protein>
    <submittedName>
        <fullName evidence="2">Uncharacterized protein</fullName>
    </submittedName>
</protein>
<sequence length="59" mass="5821">MVTKRRNSGVPGPATACAGCRRLVRAAAWCGLPPTTHGGHEAAGGRPLVSARGARGAGA</sequence>
<reference evidence="2" key="1">
    <citation type="submission" date="2023-06" db="EMBL/GenBank/DDBJ databases">
        <title>WGS-Sequencing of Streptomyces ficellus isolate 21 collected from sand in Gara Djebilet Iron Mine in Algeria.</title>
        <authorList>
            <person name="Zegers G.P."/>
            <person name="Gomez A."/>
            <person name="Gueddou A."/>
            <person name="Zahara A.F."/>
            <person name="Worth M."/>
            <person name="Sevigny J.L."/>
            <person name="Tisa L."/>
        </authorList>
    </citation>
    <scope>NUCLEOTIDE SEQUENCE</scope>
    <source>
        <strain evidence="2">AS11</strain>
    </source>
</reference>
<organism evidence="2 3">
    <name type="scientific">Streptomyces ficellus</name>
    <dbReference type="NCBI Taxonomy" id="1977088"/>
    <lineage>
        <taxon>Bacteria</taxon>
        <taxon>Bacillati</taxon>
        <taxon>Actinomycetota</taxon>
        <taxon>Actinomycetes</taxon>
        <taxon>Kitasatosporales</taxon>
        <taxon>Streptomycetaceae</taxon>
        <taxon>Streptomyces</taxon>
    </lineage>
</organism>
<gene>
    <name evidence="2" type="ORF">QWM81_16565</name>
</gene>